<dbReference type="GO" id="GO:0004497">
    <property type="term" value="F:monooxygenase activity"/>
    <property type="evidence" value="ECO:0007669"/>
    <property type="project" value="UniProtKB-KW"/>
</dbReference>
<dbReference type="InterPro" id="IPR017972">
    <property type="entry name" value="Cyt_P450_CS"/>
</dbReference>
<keyword evidence="7 8" id="KW-0349">Heme</keyword>
<dbReference type="GO" id="GO:0020037">
    <property type="term" value="F:heme binding"/>
    <property type="evidence" value="ECO:0007669"/>
    <property type="project" value="InterPro"/>
</dbReference>
<keyword evidence="4 8" id="KW-0560">Oxidoreductase</keyword>
<comment type="cofactor">
    <cofactor evidence="1 7">
        <name>heme</name>
        <dbReference type="ChEBI" id="CHEBI:30413"/>
    </cofactor>
</comment>
<evidence type="ECO:0000256" key="6">
    <source>
        <dbReference type="ARBA" id="ARBA00023033"/>
    </source>
</evidence>
<organism evidence="9 10">
    <name type="scientific">Aspergillus terreus</name>
    <dbReference type="NCBI Taxonomy" id="33178"/>
    <lineage>
        <taxon>Eukaryota</taxon>
        <taxon>Fungi</taxon>
        <taxon>Dikarya</taxon>
        <taxon>Ascomycota</taxon>
        <taxon>Pezizomycotina</taxon>
        <taxon>Eurotiomycetes</taxon>
        <taxon>Eurotiomycetidae</taxon>
        <taxon>Eurotiales</taxon>
        <taxon>Aspergillaceae</taxon>
        <taxon>Aspergillus</taxon>
        <taxon>Aspergillus subgen. Circumdati</taxon>
    </lineage>
</organism>
<keyword evidence="5 7" id="KW-0408">Iron</keyword>
<dbReference type="InterPro" id="IPR002401">
    <property type="entry name" value="Cyt_P450_E_grp-I"/>
</dbReference>
<gene>
    <name evidence="9" type="ORF">ATEIFO6365_0002087400</name>
</gene>
<dbReference type="SUPFAM" id="SSF48264">
    <property type="entry name" value="Cytochrome P450"/>
    <property type="match status" value="1"/>
</dbReference>
<dbReference type="AlphaFoldDB" id="A0A5M3YV44"/>
<evidence type="ECO:0000256" key="3">
    <source>
        <dbReference type="ARBA" id="ARBA00022723"/>
    </source>
</evidence>
<dbReference type="InterPro" id="IPR036396">
    <property type="entry name" value="Cyt_P450_sf"/>
</dbReference>
<evidence type="ECO:0000256" key="2">
    <source>
        <dbReference type="ARBA" id="ARBA00010617"/>
    </source>
</evidence>
<dbReference type="PRINTS" id="PR00463">
    <property type="entry name" value="EP450I"/>
</dbReference>
<dbReference type="Gene3D" id="1.10.630.10">
    <property type="entry name" value="Cytochrome P450"/>
    <property type="match status" value="1"/>
</dbReference>
<dbReference type="PANTHER" id="PTHR24305">
    <property type="entry name" value="CYTOCHROME P450"/>
    <property type="match status" value="1"/>
</dbReference>
<feature type="binding site" description="axial binding residue" evidence="7">
    <location>
        <position position="362"/>
    </location>
    <ligand>
        <name>heme</name>
        <dbReference type="ChEBI" id="CHEBI:30413"/>
    </ligand>
    <ligandPart>
        <name>Fe</name>
        <dbReference type="ChEBI" id="CHEBI:18248"/>
    </ligandPart>
</feature>
<evidence type="ECO:0000256" key="8">
    <source>
        <dbReference type="RuleBase" id="RU000461"/>
    </source>
</evidence>
<evidence type="ECO:0000256" key="5">
    <source>
        <dbReference type="ARBA" id="ARBA00023004"/>
    </source>
</evidence>
<proteinExistence type="inferred from homology"/>
<dbReference type="InterPro" id="IPR050121">
    <property type="entry name" value="Cytochrome_P450_monoxygenase"/>
</dbReference>
<dbReference type="GO" id="GO:0005506">
    <property type="term" value="F:iron ion binding"/>
    <property type="evidence" value="ECO:0007669"/>
    <property type="project" value="InterPro"/>
</dbReference>
<keyword evidence="3 7" id="KW-0479">Metal-binding</keyword>
<dbReference type="PRINTS" id="PR00385">
    <property type="entry name" value="P450"/>
</dbReference>
<name>A0A5M3YV44_ASPTE</name>
<keyword evidence="6 8" id="KW-0503">Monooxygenase</keyword>
<keyword evidence="10" id="KW-1185">Reference proteome</keyword>
<sequence length="419" mass="47621">MSMSTIQNSTMSQVYRAGTDYLKAPYFYKGLGYPESLISILDPAKHRNFRNTIAPLFSPASINLYAPRIHQLILKTASKIAEGLETGQPISIQRLFRCFGVDMVYVTLFGRSDEFVEKYTQSHGLIESMDQFTDRMWLIKHFPFLNKFTQRLPSRFQLPGYARFLKQCENWVKETQARRAKGQMTTEEGITTVFDAMLQPSEENDHRSRTLTELIDEAALLIIAGSDTSAYTLTCATYYLLTTPLALAALREELDSAKSSIQECNWGEIRKLPYLMAVIKESLRLSTPVPGITPRVVPPSGATVQGYFIPGGTIVSMTHRSIHDNPNLFPDPEAFKPERWLGDQGKALDRWQVAFSKGSRQCVGSSLAYQELVLTLSHLFSRFDFELYDTDHYSMEWVDHAVAVNKRPVKVKVTKNRWA</sequence>
<protein>
    <submittedName>
        <fullName evidence="9">Cytochrome P450</fullName>
    </submittedName>
</protein>
<reference evidence="9 10" key="1">
    <citation type="submission" date="2020-01" db="EMBL/GenBank/DDBJ databases">
        <title>Aspergillus terreus IFO 6365 whole genome shotgun sequence.</title>
        <authorList>
            <person name="Kanamasa S."/>
            <person name="Takahashi H."/>
        </authorList>
    </citation>
    <scope>NUCLEOTIDE SEQUENCE [LARGE SCALE GENOMIC DNA]</scope>
    <source>
        <strain evidence="9 10">IFO 6365</strain>
    </source>
</reference>
<dbReference type="VEuPathDB" id="FungiDB:ATEG_04863"/>
<dbReference type="PROSITE" id="PS00086">
    <property type="entry name" value="CYTOCHROME_P450"/>
    <property type="match status" value="1"/>
</dbReference>
<dbReference type="Pfam" id="PF00067">
    <property type="entry name" value="p450"/>
    <property type="match status" value="1"/>
</dbReference>
<dbReference type="Proteomes" id="UP000452235">
    <property type="component" value="Unassembled WGS sequence"/>
</dbReference>
<evidence type="ECO:0000313" key="9">
    <source>
        <dbReference type="EMBL" id="GFF13763.1"/>
    </source>
</evidence>
<dbReference type="PANTHER" id="PTHR24305:SF108">
    <property type="entry name" value="P450, PUTATIVE (EUROFUNG)-RELATED"/>
    <property type="match status" value="1"/>
</dbReference>
<evidence type="ECO:0000313" key="10">
    <source>
        <dbReference type="Proteomes" id="UP000452235"/>
    </source>
</evidence>
<comment type="caution">
    <text evidence="9">The sequence shown here is derived from an EMBL/GenBank/DDBJ whole genome shotgun (WGS) entry which is preliminary data.</text>
</comment>
<evidence type="ECO:0000256" key="1">
    <source>
        <dbReference type="ARBA" id="ARBA00001971"/>
    </source>
</evidence>
<dbReference type="EMBL" id="BLJY01000002">
    <property type="protein sequence ID" value="GFF13763.1"/>
    <property type="molecule type" value="Genomic_DNA"/>
</dbReference>
<accession>A0A5M3YV44</accession>
<comment type="similarity">
    <text evidence="2 8">Belongs to the cytochrome P450 family.</text>
</comment>
<dbReference type="InterPro" id="IPR001128">
    <property type="entry name" value="Cyt_P450"/>
</dbReference>
<dbReference type="CDD" id="cd11062">
    <property type="entry name" value="CYP58-like"/>
    <property type="match status" value="1"/>
</dbReference>
<evidence type="ECO:0000256" key="7">
    <source>
        <dbReference type="PIRSR" id="PIRSR602401-1"/>
    </source>
</evidence>
<dbReference type="OrthoDB" id="3945418at2759"/>
<evidence type="ECO:0000256" key="4">
    <source>
        <dbReference type="ARBA" id="ARBA00023002"/>
    </source>
</evidence>
<dbReference type="GO" id="GO:0016705">
    <property type="term" value="F:oxidoreductase activity, acting on paired donors, with incorporation or reduction of molecular oxygen"/>
    <property type="evidence" value="ECO:0007669"/>
    <property type="project" value="InterPro"/>
</dbReference>